<protein>
    <submittedName>
        <fullName evidence="3">Uncharacterized protein</fullName>
    </submittedName>
</protein>
<accession>A0A915J2F2</accession>
<feature type="compositionally biased region" description="Polar residues" evidence="1">
    <location>
        <begin position="1"/>
        <end position="20"/>
    </location>
</feature>
<dbReference type="Proteomes" id="UP000887565">
    <property type="component" value="Unplaced"/>
</dbReference>
<organism evidence="2 3">
    <name type="scientific">Romanomermis culicivorax</name>
    <name type="common">Nematode worm</name>
    <dbReference type="NCBI Taxonomy" id="13658"/>
    <lineage>
        <taxon>Eukaryota</taxon>
        <taxon>Metazoa</taxon>
        <taxon>Ecdysozoa</taxon>
        <taxon>Nematoda</taxon>
        <taxon>Enoplea</taxon>
        <taxon>Dorylaimia</taxon>
        <taxon>Mermithida</taxon>
        <taxon>Mermithoidea</taxon>
        <taxon>Mermithidae</taxon>
        <taxon>Romanomermis</taxon>
    </lineage>
</organism>
<evidence type="ECO:0000256" key="1">
    <source>
        <dbReference type="SAM" id="MobiDB-lite"/>
    </source>
</evidence>
<evidence type="ECO:0000313" key="3">
    <source>
        <dbReference type="WBParaSite" id="nRc.2.0.1.t20580-RA"/>
    </source>
</evidence>
<evidence type="ECO:0000313" key="2">
    <source>
        <dbReference type="Proteomes" id="UP000887565"/>
    </source>
</evidence>
<sequence>MTSESEAAMSQGSAISTSLINPPPIFKKYFNDQDRYISIQHQTYDKNHRIRTIVRNSISQAPQCPARPAIR</sequence>
<keyword evidence="2" id="KW-1185">Reference proteome</keyword>
<feature type="region of interest" description="Disordered" evidence="1">
    <location>
        <begin position="1"/>
        <end position="23"/>
    </location>
</feature>
<dbReference type="AlphaFoldDB" id="A0A915J2F2"/>
<reference evidence="3" key="1">
    <citation type="submission" date="2022-11" db="UniProtKB">
        <authorList>
            <consortium name="WormBaseParasite"/>
        </authorList>
    </citation>
    <scope>IDENTIFICATION</scope>
</reference>
<name>A0A915J2F2_ROMCU</name>
<proteinExistence type="predicted"/>
<dbReference type="WBParaSite" id="nRc.2.0.1.t20580-RA">
    <property type="protein sequence ID" value="nRc.2.0.1.t20580-RA"/>
    <property type="gene ID" value="nRc.2.0.1.g20580"/>
</dbReference>